<comment type="subcellular location">
    <subcellularLocation>
        <location evidence="10">Cytoplasm</location>
    </subcellularLocation>
    <subcellularLocation>
        <location evidence="10">Nucleus</location>
    </subcellularLocation>
    <subcellularLocation>
        <location evidence="10">Mitochondrion intermembrane space</location>
    </subcellularLocation>
</comment>
<comment type="cofactor">
    <cofactor evidence="1 10">
        <name>[4Fe-4S] cluster</name>
        <dbReference type="ChEBI" id="CHEBI:49883"/>
    </cofactor>
</comment>
<keyword evidence="5 10" id="KW-0001">2Fe-2S</keyword>
<keyword evidence="9 10" id="KW-0496">Mitochondrion</keyword>
<dbReference type="GO" id="GO:0046872">
    <property type="term" value="F:metal ion binding"/>
    <property type="evidence" value="ECO:0007669"/>
    <property type="project" value="UniProtKB-KW"/>
</dbReference>
<proteinExistence type="evidence at transcript level"/>
<dbReference type="PANTHER" id="PTHR13273:SF14">
    <property type="entry name" value="ANAMORSIN"/>
    <property type="match status" value="1"/>
</dbReference>
<dbReference type="GO" id="GO:0005758">
    <property type="term" value="C:mitochondrial intermembrane space"/>
    <property type="evidence" value="ECO:0007669"/>
    <property type="project" value="UniProtKB-SubCell"/>
</dbReference>
<dbReference type="EMBL" id="JX212746">
    <property type="protein sequence ID" value="AFM91060.1"/>
    <property type="molecule type" value="mRNA"/>
</dbReference>
<feature type="short sequence motif" description="Cx2C motif 2" evidence="10">
    <location>
        <begin position="285"/>
        <end position="288"/>
    </location>
</feature>
<feature type="binding site" evidence="10">
    <location>
        <position position="251"/>
    </location>
    <ligand>
        <name>[2Fe-2S] cluster</name>
        <dbReference type="ChEBI" id="CHEBI:190135"/>
    </ligand>
</feature>
<dbReference type="InterPro" id="IPR007785">
    <property type="entry name" value="Anamorsin"/>
</dbReference>
<feature type="binding site" evidence="10">
    <location>
        <position position="246"/>
    </location>
    <ligand>
        <name>[2Fe-2S] cluster</name>
        <dbReference type="ChEBI" id="CHEBI:190135"/>
    </ligand>
</feature>
<keyword evidence="10" id="KW-0053">Apoptosis</keyword>
<feature type="binding site" evidence="10">
    <location>
        <position position="274"/>
    </location>
    <ligand>
        <name>[4Fe-4S] cluster</name>
        <dbReference type="ChEBI" id="CHEBI:49883"/>
    </ligand>
</feature>
<dbReference type="InterPro" id="IPR029063">
    <property type="entry name" value="SAM-dependent_MTases_sf"/>
</dbReference>
<feature type="binding site" evidence="10">
    <location>
        <position position="288"/>
    </location>
    <ligand>
        <name>[4Fe-4S] cluster</name>
        <dbReference type="ChEBI" id="CHEBI:49883"/>
    </ligand>
</feature>
<comment type="domain">
    <text evidence="10">The N-terminal domain has structural similarity with S-adenosyl-L-methionine-dependent methyltransferases, but does not bind S-adenosyl-L-methionine. It is required for correct assembly of the 2 Fe-S clusters.</text>
</comment>
<dbReference type="GO" id="GO:0009055">
    <property type="term" value="F:electron transfer activity"/>
    <property type="evidence" value="ECO:0007669"/>
    <property type="project" value="UniProtKB-UniRule"/>
</dbReference>
<comment type="domain">
    <text evidence="10">The twin Cx2C motifs are involved in the recognition by the mitochondrial CHCHD4/MIA40-GFER/ERV1 disulfide relay system. The formation of 2 disulfide bonds in the Cx2C motifs through dithiol/disulfide exchange reactions effectively traps the protein in the mitochondrial intermembrane space.</text>
</comment>
<feature type="binding site" evidence="10">
    <location>
        <position position="285"/>
    </location>
    <ligand>
        <name>[4Fe-4S] cluster</name>
        <dbReference type="ChEBI" id="CHEBI:49883"/>
    </ligand>
</feature>
<evidence type="ECO:0000256" key="4">
    <source>
        <dbReference type="ARBA" id="ARBA00022490"/>
    </source>
</evidence>
<evidence type="ECO:0000256" key="1">
    <source>
        <dbReference type="ARBA" id="ARBA00001966"/>
    </source>
</evidence>
<dbReference type="FunFam" id="3.40.50.150:FF:000085">
    <property type="entry name" value="Anamorsin homolog"/>
    <property type="match status" value="1"/>
</dbReference>
<feature type="region of interest" description="Fe-S binding site B" evidence="10">
    <location>
        <begin position="274"/>
        <end position="288"/>
    </location>
</feature>
<evidence type="ECO:0000256" key="5">
    <source>
        <dbReference type="ARBA" id="ARBA00022714"/>
    </source>
</evidence>
<organism evidence="13">
    <name type="scientific">Callorhinchus milii</name>
    <name type="common">Ghost shark</name>
    <dbReference type="NCBI Taxonomy" id="7868"/>
    <lineage>
        <taxon>Eukaryota</taxon>
        <taxon>Metazoa</taxon>
        <taxon>Chordata</taxon>
        <taxon>Craniata</taxon>
        <taxon>Vertebrata</taxon>
        <taxon>Chondrichthyes</taxon>
        <taxon>Holocephali</taxon>
        <taxon>Chimaeriformes</taxon>
        <taxon>Callorhinchidae</taxon>
        <taxon>Callorhinchus</taxon>
    </lineage>
</organism>
<dbReference type="HAMAP" id="MF_03115">
    <property type="entry name" value="Anamorsin"/>
    <property type="match status" value="1"/>
</dbReference>
<keyword evidence="7 10" id="KW-0408">Iron</keyword>
<comment type="subunit">
    <text evidence="10">Monomer. Interacts with NDOR1. Interacts with CHCHD4.</text>
</comment>
<protein>
    <recommendedName>
        <fullName evidence="10">Anamorsin</fullName>
    </recommendedName>
    <alternativeName>
        <fullName evidence="10">Cytokine-induced apoptosis inhibitor 1</fullName>
    </alternativeName>
    <alternativeName>
        <fullName evidence="10">Fe-S cluster assembly protein DRE2 homolog</fullName>
    </alternativeName>
</protein>
<dbReference type="GO" id="GO:0051537">
    <property type="term" value="F:2 iron, 2 sulfur cluster binding"/>
    <property type="evidence" value="ECO:0007669"/>
    <property type="project" value="UniProtKB-UniRule"/>
</dbReference>
<evidence type="ECO:0000256" key="10">
    <source>
        <dbReference type="HAMAP-Rule" id="MF_03115"/>
    </source>
</evidence>
<gene>
    <name evidence="10" type="primary">CIAPIN1</name>
</gene>
<dbReference type="InterPro" id="IPR049011">
    <property type="entry name" value="Anamorsin_N_metazoan"/>
</dbReference>
<evidence type="ECO:0000256" key="2">
    <source>
        <dbReference type="ARBA" id="ARBA00008169"/>
    </source>
</evidence>
<evidence type="ECO:0000256" key="3">
    <source>
        <dbReference type="ARBA" id="ARBA00022485"/>
    </source>
</evidence>
<feature type="domain" description="Anamorsin C-terminal" evidence="11">
    <location>
        <begin position="269"/>
        <end position="304"/>
    </location>
</feature>
<dbReference type="PANTHER" id="PTHR13273">
    <property type="entry name" value="ANAMORSIN"/>
    <property type="match status" value="1"/>
</dbReference>
<sequence>MERFGVQPGQRVVIIWDSSTSAESQVKLVEEIQEMTGPSGRVALENIERLKLSAHPDSSCDAVLSGVGPTSAAVHPLEILAEMARILKPGGKLHLGEPISVSGKNSKLQTSQQLTSGLRLAGFTQITEVQNEDLTPEQLATIKLYLGYHGNEMIKVKVEAQKPSYEVGSSSQLKLSFAKKTNTDRPRLDPGAVTAWTLSANDMNDEDVDIIDSDELLDDDDLRKPDTASLRALGCGDVAGKKKKACKNCTCGLADELEVTSQSERRKPAATSACGNCYLGDAFRCASCPYMGMPAFQPGETIRLARSTLADA</sequence>
<dbReference type="GeneID" id="103173098"/>
<feature type="domain" description="Anamorsin N-terminal" evidence="12">
    <location>
        <begin position="9"/>
        <end position="170"/>
    </location>
</feature>
<feature type="short sequence motif" description="Cx2C motif 1" evidence="10">
    <location>
        <begin position="274"/>
        <end position="277"/>
    </location>
</feature>
<comment type="caution">
    <text evidence="10">Lacks conserved residue(s) required for the propagation of feature annotation.</text>
</comment>
<keyword evidence="6 10" id="KW-0479">Metal-binding</keyword>
<evidence type="ECO:0000259" key="11">
    <source>
        <dbReference type="Pfam" id="PF05093"/>
    </source>
</evidence>
<dbReference type="GO" id="GO:0005634">
    <property type="term" value="C:nucleus"/>
    <property type="evidence" value="ECO:0007669"/>
    <property type="project" value="UniProtKB-SubCell"/>
</dbReference>
<keyword evidence="8 10" id="KW-0411">Iron-sulfur</keyword>
<dbReference type="GO" id="GO:0051539">
    <property type="term" value="F:4 iron, 4 sulfur cluster binding"/>
    <property type="evidence" value="ECO:0007669"/>
    <property type="project" value="UniProtKB-KW"/>
</dbReference>
<evidence type="ECO:0000259" key="12">
    <source>
        <dbReference type="Pfam" id="PF20922"/>
    </source>
</evidence>
<comment type="domain">
    <text evidence="10">The C-terminal domain binds 2 Fe-S clusters but is otherwise mostly in an intrinsically disordered conformation.</text>
</comment>
<dbReference type="SUPFAM" id="SSF53335">
    <property type="entry name" value="S-adenosyl-L-methionine-dependent methyltransferases"/>
    <property type="match status" value="1"/>
</dbReference>
<accession>K4GF66</accession>
<dbReference type="AlphaFoldDB" id="K4GF66"/>
<dbReference type="InterPro" id="IPR046408">
    <property type="entry name" value="CIAPIN1"/>
</dbReference>
<name>K4GF66_CALMI</name>
<dbReference type="GO" id="GO:0030097">
    <property type="term" value="P:hemopoiesis"/>
    <property type="evidence" value="ECO:0007669"/>
    <property type="project" value="UniProtKB-UniRule"/>
</dbReference>
<evidence type="ECO:0000256" key="7">
    <source>
        <dbReference type="ARBA" id="ARBA00023004"/>
    </source>
</evidence>
<dbReference type="Gene3D" id="3.40.50.150">
    <property type="entry name" value="Vaccinia Virus protein VP39"/>
    <property type="match status" value="1"/>
</dbReference>
<comment type="cofactor">
    <cofactor evidence="10">
        <name>[2Fe-2S] cluster</name>
        <dbReference type="ChEBI" id="CHEBI:190135"/>
    </cofactor>
</comment>
<dbReference type="KEGG" id="cmk:103173098"/>
<evidence type="ECO:0000313" key="13">
    <source>
        <dbReference type="EMBL" id="AFM91060.1"/>
    </source>
</evidence>
<dbReference type="Pfam" id="PF05093">
    <property type="entry name" value="CIAPIN1"/>
    <property type="match status" value="2"/>
</dbReference>
<feature type="binding site" evidence="10">
    <location>
        <position position="249"/>
    </location>
    <ligand>
        <name>[2Fe-2S] cluster</name>
        <dbReference type="ChEBI" id="CHEBI:190135"/>
    </ligand>
</feature>
<keyword evidence="3 10" id="KW-0004">4Fe-4S</keyword>
<evidence type="ECO:0000256" key="9">
    <source>
        <dbReference type="ARBA" id="ARBA00023128"/>
    </source>
</evidence>
<comment type="similarity">
    <text evidence="2 10">Belongs to the anamorsin family.</text>
</comment>
<evidence type="ECO:0000256" key="8">
    <source>
        <dbReference type="ARBA" id="ARBA00023014"/>
    </source>
</evidence>
<dbReference type="GO" id="GO:0006915">
    <property type="term" value="P:apoptotic process"/>
    <property type="evidence" value="ECO:0007669"/>
    <property type="project" value="UniProtKB-KW"/>
</dbReference>
<keyword evidence="10" id="KW-0539">Nucleus</keyword>
<feature type="binding site" evidence="10">
    <location>
        <position position="277"/>
    </location>
    <ligand>
        <name>[4Fe-4S] cluster</name>
        <dbReference type="ChEBI" id="CHEBI:49883"/>
    </ligand>
</feature>
<dbReference type="Pfam" id="PF20922">
    <property type="entry name" value="Anamorsin_N"/>
    <property type="match status" value="1"/>
</dbReference>
<comment type="function">
    <text evidence="10">Component of the cytosolic iron-sulfur (Fe-S) protein assembly (CIA) machinery required for the maturation of extramitochondrial Fe-S proteins. Part of an electron transfer chain functioning in an early step of cytosolic Fe-S biogenesis, facilitating the de novo assembly of a [4Fe-4S] cluster on the scaffold complex NUBP1-NUBP2. Electrons are transferred to CIAPIN1 from NADPH via the FAD- and FMN-containing protein NDOR1. NDOR1-CIAPIN1 are also required for the assembly of the diferric tyrosyl radical cofactor of ribonucleotide reductase (RNR), probably by providing electrons for reduction during radical cofactor maturation in the catalytic small subunit. Has anti-apoptotic effects in the cell. Involved in negative control of cell death upon cytokine withdrawal. Promotes development of hematopoietic cells.</text>
</comment>
<dbReference type="OrthoDB" id="311633at2759"/>
<keyword evidence="4 10" id="KW-0963">Cytoplasm</keyword>
<evidence type="ECO:0000256" key="6">
    <source>
        <dbReference type="ARBA" id="ARBA00022723"/>
    </source>
</evidence>
<feature type="binding site" evidence="10">
    <location>
        <position position="235"/>
    </location>
    <ligand>
        <name>[2Fe-2S] cluster</name>
        <dbReference type="ChEBI" id="CHEBI:190135"/>
    </ligand>
</feature>
<dbReference type="GO" id="GO:0016226">
    <property type="term" value="P:iron-sulfur cluster assembly"/>
    <property type="evidence" value="ECO:0007669"/>
    <property type="project" value="UniProtKB-UniRule"/>
</dbReference>
<dbReference type="CDD" id="cd02440">
    <property type="entry name" value="AdoMet_MTases"/>
    <property type="match status" value="1"/>
</dbReference>
<dbReference type="CTD" id="57019"/>
<feature type="domain" description="Anamorsin C-terminal" evidence="11">
    <location>
        <begin position="234"/>
        <end position="266"/>
    </location>
</feature>
<dbReference type="GO" id="GO:0043066">
    <property type="term" value="P:negative regulation of apoptotic process"/>
    <property type="evidence" value="ECO:0007669"/>
    <property type="project" value="UniProtKB-UniRule"/>
</dbReference>
<feature type="region of interest" description="Fe-S binding site A" evidence="10">
    <location>
        <begin position="235"/>
        <end position="251"/>
    </location>
</feature>
<reference evidence="13" key="1">
    <citation type="journal article" date="2012" name="PLoS ONE">
        <title>Sequencing and Analysis of Full-Length cDNAs, 5'-ESTs and 3'-ESTs from a Cartilaginous Fish, the Elephant Shark (Callorhinchus milii).</title>
        <authorList>
            <person name="Tan Y.Y."/>
            <person name="Kodzius R."/>
            <person name="Tay B.H."/>
            <person name="Tay A."/>
            <person name="Brenner S."/>
            <person name="Venkatesh B."/>
        </authorList>
    </citation>
    <scope>NUCLEOTIDE SEQUENCE</scope>
    <source>
        <tissue evidence="13">Testis</tissue>
    </source>
</reference>
<dbReference type="RefSeq" id="NP_001279895.1">
    <property type="nucleotide sequence ID" value="NM_001292966.1"/>
</dbReference>